<dbReference type="AlphaFoldDB" id="A0A2P2NUJ2"/>
<name>A0A2P2NUJ2_RHIMU</name>
<evidence type="ECO:0000313" key="1">
    <source>
        <dbReference type="EMBL" id="MBX46182.1"/>
    </source>
</evidence>
<proteinExistence type="predicted"/>
<dbReference type="EMBL" id="GGEC01065698">
    <property type="protein sequence ID" value="MBX46182.1"/>
    <property type="molecule type" value="Transcribed_RNA"/>
</dbReference>
<sequence length="42" mass="4740">MAVMRMSLFYNHTVLRRATFGVQRSPLQAIICILDVVSIQGC</sequence>
<accession>A0A2P2NUJ2</accession>
<organism evidence="1">
    <name type="scientific">Rhizophora mucronata</name>
    <name type="common">Asiatic mangrove</name>
    <dbReference type="NCBI Taxonomy" id="61149"/>
    <lineage>
        <taxon>Eukaryota</taxon>
        <taxon>Viridiplantae</taxon>
        <taxon>Streptophyta</taxon>
        <taxon>Embryophyta</taxon>
        <taxon>Tracheophyta</taxon>
        <taxon>Spermatophyta</taxon>
        <taxon>Magnoliopsida</taxon>
        <taxon>eudicotyledons</taxon>
        <taxon>Gunneridae</taxon>
        <taxon>Pentapetalae</taxon>
        <taxon>rosids</taxon>
        <taxon>fabids</taxon>
        <taxon>Malpighiales</taxon>
        <taxon>Rhizophoraceae</taxon>
        <taxon>Rhizophora</taxon>
    </lineage>
</organism>
<reference evidence="1" key="1">
    <citation type="submission" date="2018-02" db="EMBL/GenBank/DDBJ databases">
        <title>Rhizophora mucronata_Transcriptome.</title>
        <authorList>
            <person name="Meera S.P."/>
            <person name="Sreeshan A."/>
            <person name="Augustine A."/>
        </authorList>
    </citation>
    <scope>NUCLEOTIDE SEQUENCE</scope>
    <source>
        <tissue evidence="1">Leaf</tissue>
    </source>
</reference>
<protein>
    <submittedName>
        <fullName evidence="1">Uncharacterized protein</fullName>
    </submittedName>
</protein>